<evidence type="ECO:0000259" key="5">
    <source>
        <dbReference type="SMART" id="SM00062"/>
    </source>
</evidence>
<dbReference type="GO" id="GO:0005576">
    <property type="term" value="C:extracellular region"/>
    <property type="evidence" value="ECO:0007669"/>
    <property type="project" value="TreeGrafter"/>
</dbReference>
<feature type="domain" description="Solute-binding protein family 3/N-terminal" evidence="5">
    <location>
        <begin position="40"/>
        <end position="259"/>
    </location>
</feature>
<dbReference type="InterPro" id="IPR001638">
    <property type="entry name" value="Solute-binding_3/MltF_N"/>
</dbReference>
<organism evidence="6 7">
    <name type="scientific">Thermodesulfatator indicus (strain DSM 15286 / JCM 11887 / CIR29812)</name>
    <dbReference type="NCBI Taxonomy" id="667014"/>
    <lineage>
        <taxon>Bacteria</taxon>
        <taxon>Pseudomonadati</taxon>
        <taxon>Thermodesulfobacteriota</taxon>
        <taxon>Thermodesulfobacteria</taxon>
        <taxon>Thermodesulfobacteriales</taxon>
        <taxon>Thermodesulfatatoraceae</taxon>
        <taxon>Thermodesulfatator</taxon>
    </lineage>
</organism>
<reference evidence="6 7" key="2">
    <citation type="journal article" date="2012" name="Stand. Genomic Sci.">
        <title>Complete genome sequence of the thermophilic sulfate-reducing ocean bacterium Thermodesulfatator indicus type strain (CIR29812(T)).</title>
        <authorList>
            <person name="Anderson I."/>
            <person name="Saunders E."/>
            <person name="Lapidus A."/>
            <person name="Nolan M."/>
            <person name="Lucas S."/>
            <person name="Tice H."/>
            <person name="Del Rio T.G."/>
            <person name="Cheng J.F."/>
            <person name="Han C."/>
            <person name="Tapia R."/>
            <person name="Goodwin L.A."/>
            <person name="Pitluck S."/>
            <person name="Liolios K."/>
            <person name="Mavromatis K."/>
            <person name="Pagani I."/>
            <person name="Ivanova N."/>
            <person name="Mikhailova N."/>
            <person name="Pati A."/>
            <person name="Chen A."/>
            <person name="Palaniappan K."/>
            <person name="Land M."/>
            <person name="Hauser L."/>
            <person name="Jeffries C.D."/>
            <person name="Chang Y.J."/>
            <person name="Brambilla E.M."/>
            <person name="Rohde M."/>
            <person name="Spring S."/>
            <person name="Goker M."/>
            <person name="Detter J.C."/>
            <person name="Woyke T."/>
            <person name="Bristow J."/>
            <person name="Eisen J.A."/>
            <person name="Markowitz V."/>
            <person name="Hugenholtz P."/>
            <person name="Kyrpides N.C."/>
            <person name="Klenk H.P."/>
        </authorList>
    </citation>
    <scope>NUCLEOTIDE SEQUENCE [LARGE SCALE GENOMIC DNA]</scope>
    <source>
        <strain evidence="7">DSM 15286 / JCM 11887 / CIR29812</strain>
    </source>
</reference>
<dbReference type="Gene3D" id="3.40.190.10">
    <property type="entry name" value="Periplasmic binding protein-like II"/>
    <property type="match status" value="2"/>
</dbReference>
<evidence type="ECO:0000256" key="1">
    <source>
        <dbReference type="ARBA" id="ARBA00010333"/>
    </source>
</evidence>
<accession>F8ABB3</accession>
<keyword evidence="2" id="KW-0813">Transport</keyword>
<dbReference type="STRING" id="667014.Thein_0542"/>
<dbReference type="PANTHER" id="PTHR30085">
    <property type="entry name" value="AMINO ACID ABC TRANSPORTER PERMEASE"/>
    <property type="match status" value="1"/>
</dbReference>
<dbReference type="PaxDb" id="667014-Thein_0542"/>
<dbReference type="GO" id="GO:0006865">
    <property type="term" value="P:amino acid transport"/>
    <property type="evidence" value="ECO:0007669"/>
    <property type="project" value="TreeGrafter"/>
</dbReference>
<evidence type="ECO:0000256" key="4">
    <source>
        <dbReference type="RuleBase" id="RU003744"/>
    </source>
</evidence>
<gene>
    <name evidence="6" type="ordered locus">Thein_0542</name>
</gene>
<dbReference type="Proteomes" id="UP000006793">
    <property type="component" value="Chromosome"/>
</dbReference>
<dbReference type="InParanoid" id="F8ABB3"/>
<dbReference type="KEGG" id="tid:Thein_0542"/>
<dbReference type="eggNOG" id="COG0834">
    <property type="taxonomic scope" value="Bacteria"/>
</dbReference>
<proteinExistence type="inferred from homology"/>
<evidence type="ECO:0000313" key="7">
    <source>
        <dbReference type="Proteomes" id="UP000006793"/>
    </source>
</evidence>
<dbReference type="InterPro" id="IPR018313">
    <property type="entry name" value="SBP_3_CS"/>
</dbReference>
<comment type="similarity">
    <text evidence="1 4">Belongs to the bacterial solute-binding protein 3 family.</text>
</comment>
<dbReference type="InterPro" id="IPR051455">
    <property type="entry name" value="Bact_solute-bind_prot3"/>
</dbReference>
<dbReference type="HOGENOM" id="CLU_019602_18_4_0"/>
<name>F8ABB3_THEID</name>
<dbReference type="RefSeq" id="WP_013907168.1">
    <property type="nucleotide sequence ID" value="NC_015681.1"/>
</dbReference>
<dbReference type="Pfam" id="PF00497">
    <property type="entry name" value="SBP_bac_3"/>
    <property type="match status" value="1"/>
</dbReference>
<reference evidence="7" key="1">
    <citation type="submission" date="2011-04" db="EMBL/GenBank/DDBJ databases">
        <title>The complete genome of Thermodesulfatator indicus DSM 15286.</title>
        <authorList>
            <person name="Lucas S."/>
            <person name="Copeland A."/>
            <person name="Lapidus A."/>
            <person name="Bruce D."/>
            <person name="Goodwin L."/>
            <person name="Pitluck S."/>
            <person name="Peters L."/>
            <person name="Kyrpides N."/>
            <person name="Mavromatis K."/>
            <person name="Pagani I."/>
            <person name="Ivanova N."/>
            <person name="Saunders L."/>
            <person name="Detter J.C."/>
            <person name="Tapia R."/>
            <person name="Han C."/>
            <person name="Land M."/>
            <person name="Hauser L."/>
            <person name="Markowitz V."/>
            <person name="Cheng J.-F."/>
            <person name="Hugenholtz P."/>
            <person name="Woyke T."/>
            <person name="Wu D."/>
            <person name="Spring S."/>
            <person name="Schroeder M."/>
            <person name="Brambilla E."/>
            <person name="Klenk H.-P."/>
            <person name="Eisen J.A."/>
        </authorList>
    </citation>
    <scope>NUCLEOTIDE SEQUENCE [LARGE SCALE GENOMIC DNA]</scope>
    <source>
        <strain evidence="7">DSM 15286 / JCM 11887 / CIR29812</strain>
    </source>
</reference>
<evidence type="ECO:0000256" key="3">
    <source>
        <dbReference type="ARBA" id="ARBA00022729"/>
    </source>
</evidence>
<dbReference type="SMART" id="SM00062">
    <property type="entry name" value="PBPb"/>
    <property type="match status" value="1"/>
</dbReference>
<dbReference type="PANTHER" id="PTHR30085:SF6">
    <property type="entry name" value="ABC TRANSPORTER GLUTAMINE-BINDING PROTEIN GLNH"/>
    <property type="match status" value="1"/>
</dbReference>
<keyword evidence="3" id="KW-0732">Signal</keyword>
<sequence>MKKILFWSVMLVFLSVFMTTALIKPAKAENTLEKIKKRGYMIVGVKYDFKPFGFVNEKGEVVGFDIDLVNYIAKKLGVKVKLVQVTSKTRIPMLESGSVDLVAASMTHKRKRDLPIDFTISYYFDGQAILARSDCQAKSYKDFAGKKVAAIQGATSGPNFKKVQPKAEIVYFQEYPQALMALMKGKVDAITTDYTWCATQAKDSHGKLKVIGEPFTYEPYGMGVRENDSDFRDAINFAIQDAVIDGTYTKIFEKWFGKKPTRLPEVWPK</sequence>
<protein>
    <submittedName>
        <fullName evidence="6">Extracellular solute-binding protein family 3</fullName>
    </submittedName>
</protein>
<evidence type="ECO:0000256" key="2">
    <source>
        <dbReference type="ARBA" id="ARBA00022448"/>
    </source>
</evidence>
<keyword evidence="7" id="KW-1185">Reference proteome</keyword>
<dbReference type="SUPFAM" id="SSF53850">
    <property type="entry name" value="Periplasmic binding protein-like II"/>
    <property type="match status" value="1"/>
</dbReference>
<dbReference type="PROSITE" id="PS01039">
    <property type="entry name" value="SBP_BACTERIAL_3"/>
    <property type="match status" value="1"/>
</dbReference>
<dbReference type="EMBL" id="CP002683">
    <property type="protein sequence ID" value="AEH44423.1"/>
    <property type="molecule type" value="Genomic_DNA"/>
</dbReference>
<dbReference type="AlphaFoldDB" id="F8ABB3"/>
<evidence type="ECO:0000313" key="6">
    <source>
        <dbReference type="EMBL" id="AEH44423.1"/>
    </source>
</evidence>
<dbReference type="GO" id="GO:0030288">
    <property type="term" value="C:outer membrane-bounded periplasmic space"/>
    <property type="evidence" value="ECO:0007669"/>
    <property type="project" value="TreeGrafter"/>
</dbReference>